<evidence type="ECO:0000313" key="3">
    <source>
        <dbReference type="Proteomes" id="UP000509579"/>
    </source>
</evidence>
<dbReference type="PROSITE" id="PS50828">
    <property type="entry name" value="SMR"/>
    <property type="match status" value="1"/>
</dbReference>
<protein>
    <submittedName>
        <fullName evidence="2">Smr/MutS family protein</fullName>
    </submittedName>
</protein>
<feature type="domain" description="Smr" evidence="1">
    <location>
        <begin position="129"/>
        <end position="210"/>
    </location>
</feature>
<keyword evidence="3" id="KW-1185">Reference proteome</keyword>
<sequence length="219" mass="24278">MRVKSLQDLQPVRKALAAAAQQAALLAEEQRRAALRPATDRALFLQAVGAVQPLRHARNRLEPRPGNVLPVPQQRLLDEQSVLREAISDEFDVSTLLLTDDQLSYLRPGMGTDVPQRLRAGHWSIQRQLDLHGLRTDEAREALGQFIRHAHRDGARCVRVVHGKGLGSPGRMPVLKGRVHSWLVQKQEVLAFVQARPNDGGAGALIVLLQPYVPRQGGR</sequence>
<dbReference type="Pfam" id="PF01713">
    <property type="entry name" value="Smr"/>
    <property type="match status" value="1"/>
</dbReference>
<dbReference type="AlphaFoldDB" id="A0A6N1WXZ8"/>
<dbReference type="Proteomes" id="UP000509579">
    <property type="component" value="Chromosome"/>
</dbReference>
<evidence type="ECO:0000259" key="1">
    <source>
        <dbReference type="PROSITE" id="PS50828"/>
    </source>
</evidence>
<dbReference type="EMBL" id="CP054840">
    <property type="protein sequence ID" value="QKV52104.1"/>
    <property type="molecule type" value="Genomic_DNA"/>
</dbReference>
<dbReference type="InterPro" id="IPR002625">
    <property type="entry name" value="Smr_dom"/>
</dbReference>
<dbReference type="SMART" id="SM00463">
    <property type="entry name" value="SMR"/>
    <property type="match status" value="1"/>
</dbReference>
<dbReference type="Gene3D" id="3.30.1370.110">
    <property type="match status" value="1"/>
</dbReference>
<name>A0A6N1WXZ8_9BURK</name>
<dbReference type="PANTHER" id="PTHR35562">
    <property type="entry name" value="DNA ENDONUCLEASE SMRA-RELATED"/>
    <property type="match status" value="1"/>
</dbReference>
<dbReference type="KEGG" id="aant:HUK68_03855"/>
<dbReference type="RefSeq" id="WP_175503005.1">
    <property type="nucleotide sequence ID" value="NZ_CAURQT010000028.1"/>
</dbReference>
<accession>A0A6N1WXZ8</accession>
<organism evidence="2 3">
    <name type="scientific">Comamonas antarctica</name>
    <dbReference type="NCBI Taxonomy" id="2743470"/>
    <lineage>
        <taxon>Bacteria</taxon>
        <taxon>Pseudomonadati</taxon>
        <taxon>Pseudomonadota</taxon>
        <taxon>Betaproteobacteria</taxon>
        <taxon>Burkholderiales</taxon>
        <taxon>Comamonadaceae</taxon>
        <taxon>Comamonas</taxon>
    </lineage>
</organism>
<dbReference type="PANTHER" id="PTHR35562:SF2">
    <property type="entry name" value="DNA ENDONUCLEASE SMRA-RELATED"/>
    <property type="match status" value="1"/>
</dbReference>
<evidence type="ECO:0000313" key="2">
    <source>
        <dbReference type="EMBL" id="QKV52104.1"/>
    </source>
</evidence>
<dbReference type="SUPFAM" id="SSF160443">
    <property type="entry name" value="SMR domain-like"/>
    <property type="match status" value="1"/>
</dbReference>
<reference evidence="2 3" key="1">
    <citation type="submission" date="2020-06" db="EMBL/GenBank/DDBJ databases">
        <title>Acidovorax antarctica sp. nov., isolated from Corinth ice sheet soil, Antarctic Fields Peninsula.</title>
        <authorList>
            <person name="Xu Q."/>
            <person name="Peng F."/>
        </authorList>
    </citation>
    <scope>NUCLEOTIDE SEQUENCE [LARGE SCALE GENOMIC DNA]</scope>
    <source>
        <strain evidence="2 3">16-35-5</strain>
    </source>
</reference>
<gene>
    <name evidence="2" type="ORF">HUK68_03855</name>
</gene>
<proteinExistence type="predicted"/>
<dbReference type="InterPro" id="IPR036063">
    <property type="entry name" value="Smr_dom_sf"/>
</dbReference>